<feature type="chain" id="PRO_5016319048" description="Transporter" evidence="2">
    <location>
        <begin position="30"/>
        <end position="328"/>
    </location>
</feature>
<dbReference type="AlphaFoldDB" id="A0A327KJR8"/>
<dbReference type="SUPFAM" id="SSF53850">
    <property type="entry name" value="Periplasmic binding protein-like II"/>
    <property type="match status" value="1"/>
</dbReference>
<proteinExistence type="inferred from homology"/>
<gene>
    <name evidence="3" type="ORF">CH338_12670</name>
</gene>
<dbReference type="RefSeq" id="WP_111357534.1">
    <property type="nucleotide sequence ID" value="NZ_NHSK01000149.1"/>
</dbReference>
<dbReference type="Gene3D" id="3.40.190.10">
    <property type="entry name" value="Periplasmic binding protein-like II"/>
    <property type="match status" value="1"/>
</dbReference>
<name>A0A327KJR8_9BRAD</name>
<dbReference type="CDD" id="cd07012">
    <property type="entry name" value="PBP2_Bug_TTT"/>
    <property type="match status" value="1"/>
</dbReference>
<comment type="similarity">
    <text evidence="1">Belongs to the UPF0065 (bug) family.</text>
</comment>
<dbReference type="InterPro" id="IPR005064">
    <property type="entry name" value="BUG"/>
</dbReference>
<accession>A0A327KJR8</accession>
<dbReference type="PIRSF" id="PIRSF017082">
    <property type="entry name" value="YflP"/>
    <property type="match status" value="1"/>
</dbReference>
<dbReference type="InterPro" id="IPR042100">
    <property type="entry name" value="Bug_dom1"/>
</dbReference>
<dbReference type="PANTHER" id="PTHR42928:SF5">
    <property type="entry name" value="BLR1237 PROTEIN"/>
    <property type="match status" value="1"/>
</dbReference>
<dbReference type="PANTHER" id="PTHR42928">
    <property type="entry name" value="TRICARBOXYLATE-BINDING PROTEIN"/>
    <property type="match status" value="1"/>
</dbReference>
<evidence type="ECO:0000256" key="1">
    <source>
        <dbReference type="ARBA" id="ARBA00006987"/>
    </source>
</evidence>
<evidence type="ECO:0008006" key="5">
    <source>
        <dbReference type="Google" id="ProtNLM"/>
    </source>
</evidence>
<organism evidence="3 4">
    <name type="scientific">Rhodoplanes elegans</name>
    <dbReference type="NCBI Taxonomy" id="29408"/>
    <lineage>
        <taxon>Bacteria</taxon>
        <taxon>Pseudomonadati</taxon>
        <taxon>Pseudomonadota</taxon>
        <taxon>Alphaproteobacteria</taxon>
        <taxon>Hyphomicrobiales</taxon>
        <taxon>Nitrobacteraceae</taxon>
        <taxon>Rhodoplanes</taxon>
    </lineage>
</organism>
<keyword evidence="4" id="KW-1185">Reference proteome</keyword>
<sequence length="328" mass="33813">MGRTHATLLSGSLAALALGLAAASVPAQAQTAGEKWANRPIELIVPWTAGGGVDIVARAMAQAMSGDLGQNVFVTNREGAGGTLGFRALLAATPDGHVLAGGPATPVTNAPYLVKGVSYDPESFEYICQYFENVFALVVRADSPYATAKDLIAAAKSAPAPLTYGSPGVGSIGHLSAENAAAALAMKVQHVPFRGDAAGLPVLLKGDIDFLVPAISSVRGQNVRVLAVFSEERHPSLPDVPTAKELGVARSLSQGLNGLFAPKGIPAPVKESLEKACAAAVKSEPVAAALKNTGQVAAYLDSAAFRARILDDYKLKGELIRRLGLEDK</sequence>
<comment type="caution">
    <text evidence="3">The sequence shown here is derived from an EMBL/GenBank/DDBJ whole genome shotgun (WGS) entry which is preliminary data.</text>
</comment>
<protein>
    <recommendedName>
        <fullName evidence="5">Transporter</fullName>
    </recommendedName>
</protein>
<reference evidence="3 4" key="1">
    <citation type="submission" date="2017-07" db="EMBL/GenBank/DDBJ databases">
        <title>Draft Genome Sequences of Select Purple Nonsulfur Bacteria.</title>
        <authorList>
            <person name="Lasarre B."/>
            <person name="Mckinlay J.B."/>
        </authorList>
    </citation>
    <scope>NUCLEOTIDE SEQUENCE [LARGE SCALE GENOMIC DNA]</scope>
    <source>
        <strain evidence="3 4">DSM 11907</strain>
    </source>
</reference>
<dbReference type="EMBL" id="NPEU01000126">
    <property type="protein sequence ID" value="RAI38431.1"/>
    <property type="molecule type" value="Genomic_DNA"/>
</dbReference>
<evidence type="ECO:0000313" key="3">
    <source>
        <dbReference type="EMBL" id="RAI38431.1"/>
    </source>
</evidence>
<evidence type="ECO:0000256" key="2">
    <source>
        <dbReference type="SAM" id="SignalP"/>
    </source>
</evidence>
<dbReference type="Gene3D" id="3.40.190.150">
    <property type="entry name" value="Bordetella uptake gene, domain 1"/>
    <property type="match status" value="1"/>
</dbReference>
<dbReference type="Proteomes" id="UP000248863">
    <property type="component" value="Unassembled WGS sequence"/>
</dbReference>
<evidence type="ECO:0000313" key="4">
    <source>
        <dbReference type="Proteomes" id="UP000248863"/>
    </source>
</evidence>
<feature type="signal peptide" evidence="2">
    <location>
        <begin position="1"/>
        <end position="29"/>
    </location>
</feature>
<dbReference type="Pfam" id="PF03401">
    <property type="entry name" value="TctC"/>
    <property type="match status" value="1"/>
</dbReference>
<dbReference type="OrthoDB" id="7250490at2"/>
<keyword evidence="2" id="KW-0732">Signal</keyword>